<reference evidence="3" key="2">
    <citation type="journal article" date="2014" name="ISME J.">
        <title>Microbial stratification in low pH oxic and suboxic macroscopic growths along an acid mine drainage.</title>
        <authorList>
            <person name="Mendez-Garcia C."/>
            <person name="Mesa V."/>
            <person name="Sprenger R.R."/>
            <person name="Richter M."/>
            <person name="Diez M.S."/>
            <person name="Solano J."/>
            <person name="Bargiela R."/>
            <person name="Golyshina O.V."/>
            <person name="Manteca A."/>
            <person name="Ramos J.L."/>
            <person name="Gallego J.R."/>
            <person name="Llorente I."/>
            <person name="Martins Dos Santos V.A."/>
            <person name="Jensen O.N."/>
            <person name="Pelaez A.I."/>
            <person name="Sanchez J."/>
            <person name="Ferrer M."/>
        </authorList>
    </citation>
    <scope>NUCLEOTIDE SEQUENCE</scope>
</reference>
<feature type="region of interest" description="Disordered" evidence="1">
    <location>
        <begin position="231"/>
        <end position="250"/>
    </location>
</feature>
<reference evidence="3" key="1">
    <citation type="submission" date="2013-08" db="EMBL/GenBank/DDBJ databases">
        <authorList>
            <person name="Mendez C."/>
            <person name="Richter M."/>
            <person name="Ferrer M."/>
            <person name="Sanchez J."/>
        </authorList>
    </citation>
    <scope>NUCLEOTIDE SEQUENCE</scope>
</reference>
<feature type="non-terminal residue" evidence="3">
    <location>
        <position position="1"/>
    </location>
</feature>
<dbReference type="InterPro" id="IPR054353">
    <property type="entry name" value="IstA-like_C"/>
</dbReference>
<evidence type="ECO:0000313" key="3">
    <source>
        <dbReference type="EMBL" id="EQD29506.1"/>
    </source>
</evidence>
<organism evidence="3">
    <name type="scientific">mine drainage metagenome</name>
    <dbReference type="NCBI Taxonomy" id="410659"/>
    <lineage>
        <taxon>unclassified sequences</taxon>
        <taxon>metagenomes</taxon>
        <taxon>ecological metagenomes</taxon>
    </lineage>
</organism>
<protein>
    <submittedName>
        <fullName evidence="3">Integrase catalytic subunit</fullName>
    </submittedName>
</protein>
<accession>T0Y350</accession>
<sequence>AKAEKGVQVVTSWVLARLRKRTFFSLEELNATLRVLLEDLNARPFKKLPGSRKSTFELLEREALGPLPQTPYEMGVWKMAAVHVDYHVEVDRHYYSVPYTLLHQSVRVRSGERTIEIFFRGERMASHLRSAVPGAHTTCPEHMPPSQQFYREWSPERFVHWAEKIGPSVRTMIQSQFLRKTYPEQAFRRCLGILNLAKSASPEKLDAACKKALSLDQYSYRAISILLNSLPETPPESVEEPSTVPHDNIRGPEYYHLVEEPVGEGTT</sequence>
<proteinExistence type="predicted"/>
<evidence type="ECO:0000256" key="1">
    <source>
        <dbReference type="SAM" id="MobiDB-lite"/>
    </source>
</evidence>
<comment type="caution">
    <text evidence="3">The sequence shown here is derived from an EMBL/GenBank/DDBJ whole genome shotgun (WGS) entry which is preliminary data.</text>
</comment>
<dbReference type="PANTHER" id="PTHR35004:SF8">
    <property type="entry name" value="TRANSPOSASE RV3428C-RELATED"/>
    <property type="match status" value="1"/>
</dbReference>
<dbReference type="PANTHER" id="PTHR35004">
    <property type="entry name" value="TRANSPOSASE RV3428C-RELATED"/>
    <property type="match status" value="1"/>
</dbReference>
<gene>
    <name evidence="3" type="ORF">B1A_20676</name>
</gene>
<dbReference type="EMBL" id="AUZX01015265">
    <property type="protein sequence ID" value="EQD29506.1"/>
    <property type="molecule type" value="Genomic_DNA"/>
</dbReference>
<dbReference type="AlphaFoldDB" id="T0Y350"/>
<feature type="domain" description="Transposase for insertion sequence element IS21-like C-terminal" evidence="2">
    <location>
        <begin position="67"/>
        <end position="136"/>
    </location>
</feature>
<name>T0Y350_9ZZZZ</name>
<evidence type="ECO:0000259" key="2">
    <source>
        <dbReference type="Pfam" id="PF22483"/>
    </source>
</evidence>
<dbReference type="Pfam" id="PF22483">
    <property type="entry name" value="Mu-transpos_C_2"/>
    <property type="match status" value="1"/>
</dbReference>